<dbReference type="GO" id="GO:0033705">
    <property type="term" value="F:GDP-4-dehydro-6-deoxy-D-mannose reductase activity"/>
    <property type="evidence" value="ECO:0007669"/>
    <property type="project" value="UniProtKB-EC"/>
</dbReference>
<keyword evidence="4" id="KW-0560">Oxidoreductase</keyword>
<dbReference type="Pfam" id="PF01370">
    <property type="entry name" value="Epimerase"/>
    <property type="match status" value="1"/>
</dbReference>
<dbReference type="RefSeq" id="WP_209943966.1">
    <property type="nucleotide sequence ID" value="NZ_JAFICZ010000001.1"/>
</dbReference>
<feature type="domain" description="NAD-dependent epimerase/dehydratase" evidence="3">
    <location>
        <begin position="4"/>
        <end position="231"/>
    </location>
</feature>
<protein>
    <submittedName>
        <fullName evidence="4">GDP-4-dehydro-6-deoxy-D-mannose reductase</fullName>
        <ecNumber evidence="4">1.1.1.281</ecNumber>
    </submittedName>
</protein>
<evidence type="ECO:0000313" key="5">
    <source>
        <dbReference type="Proteomes" id="UP000673383"/>
    </source>
</evidence>
<gene>
    <name evidence="4" type="ORF">JOH49_000046</name>
</gene>
<dbReference type="SUPFAM" id="SSF51735">
    <property type="entry name" value="NAD(P)-binding Rossmann-fold domains"/>
    <property type="match status" value="1"/>
</dbReference>
<dbReference type="InterPro" id="IPR036291">
    <property type="entry name" value="NAD(P)-bd_dom_sf"/>
</dbReference>
<dbReference type="EMBL" id="JAFICZ010000001">
    <property type="protein sequence ID" value="MBP1290293.1"/>
    <property type="molecule type" value="Genomic_DNA"/>
</dbReference>
<dbReference type="InterPro" id="IPR001509">
    <property type="entry name" value="Epimerase_deHydtase"/>
</dbReference>
<dbReference type="Gene3D" id="3.40.50.720">
    <property type="entry name" value="NAD(P)-binding Rossmann-like Domain"/>
    <property type="match status" value="1"/>
</dbReference>
<dbReference type="EC" id="1.1.1.281" evidence="4"/>
<comment type="caution">
    <text evidence="4">The sequence shown here is derived from an EMBL/GenBank/DDBJ whole genome shotgun (WGS) entry which is preliminary data.</text>
</comment>
<sequence length="309" mass="32768">MTVALVTGASGFLGHYVKRELTRRGVKAVGLRRSPGSADDRSILLPRSPTRHDLSGVLDSVRPSMIFHLAGQTHSDLPEDIYQSNVILAAHILEAALSVDQPPTVVLAGSAAEYGRPIHRDCIVREADPCTPLSLYGISKLTQTHHGLAAHARGLPVIMARLFNPIGAGAPRSTALGSFVSQLAATLRSERTLRTGPLNAVRDFIDAADAARALIDLAETPRAVGQIVNVCTGVGTTVQHLVDRLMEIVDAPITHEIEGERRGTSDLDIIIGDASRLSQLGIAVPLPDVDAILRQMLAAAQAANGRVSL</sequence>
<accession>A0A8I1XYF0</accession>
<evidence type="ECO:0000313" key="4">
    <source>
        <dbReference type="EMBL" id="MBP1290293.1"/>
    </source>
</evidence>
<dbReference type="Proteomes" id="UP000673383">
    <property type="component" value="Unassembled WGS sequence"/>
</dbReference>
<reference evidence="4" key="1">
    <citation type="submission" date="2021-02" db="EMBL/GenBank/DDBJ databases">
        <title>Genomic Encyclopedia of Type Strains, Phase IV (KMG-V): Genome sequencing to study the core and pangenomes of soil and plant-associated prokaryotes.</title>
        <authorList>
            <person name="Whitman W."/>
        </authorList>
    </citation>
    <scope>NUCLEOTIDE SEQUENCE</scope>
    <source>
        <strain evidence="4">USDA 406</strain>
    </source>
</reference>
<dbReference type="PANTHER" id="PTHR43000">
    <property type="entry name" value="DTDP-D-GLUCOSE 4,6-DEHYDRATASE-RELATED"/>
    <property type="match status" value="1"/>
</dbReference>
<evidence type="ECO:0000256" key="2">
    <source>
        <dbReference type="ARBA" id="ARBA00007637"/>
    </source>
</evidence>
<comment type="pathway">
    <text evidence="1">Bacterial outer membrane biogenesis; LPS O-antigen biosynthesis.</text>
</comment>
<organism evidence="4 5">
    <name type="scientific">Bradyrhizobium elkanii</name>
    <dbReference type="NCBI Taxonomy" id="29448"/>
    <lineage>
        <taxon>Bacteria</taxon>
        <taxon>Pseudomonadati</taxon>
        <taxon>Pseudomonadota</taxon>
        <taxon>Alphaproteobacteria</taxon>
        <taxon>Hyphomicrobiales</taxon>
        <taxon>Nitrobacteraceae</taxon>
        <taxon>Bradyrhizobium</taxon>
    </lineage>
</organism>
<evidence type="ECO:0000259" key="3">
    <source>
        <dbReference type="Pfam" id="PF01370"/>
    </source>
</evidence>
<name>A0A8I1XYF0_BRAEL</name>
<dbReference type="AlphaFoldDB" id="A0A8I1XYF0"/>
<evidence type="ECO:0000256" key="1">
    <source>
        <dbReference type="ARBA" id="ARBA00005125"/>
    </source>
</evidence>
<comment type="similarity">
    <text evidence="2">Belongs to the NAD(P)-dependent epimerase/dehydratase family.</text>
</comment>
<dbReference type="Gene3D" id="3.90.25.10">
    <property type="entry name" value="UDP-galactose 4-epimerase, domain 1"/>
    <property type="match status" value="1"/>
</dbReference>
<proteinExistence type="inferred from homology"/>